<dbReference type="EMBL" id="JAPFQI010000001">
    <property type="protein sequence ID" value="MCW8084065.1"/>
    <property type="molecule type" value="Genomic_DNA"/>
</dbReference>
<comment type="caution">
    <text evidence="2">The sequence shown here is derived from an EMBL/GenBank/DDBJ whole genome shotgun (WGS) entry which is preliminary data.</text>
</comment>
<sequence>MIGRRGLAGLGAAAAATLGAGLLLSPREEAVTASGALAFPNLAERLGQAARVEIRRHDGGVTLSRDGEAWRIAERAGWPARPAKLRETLTALTELRLLEPRDASASFGTDDPMGPGATGALLRVLDASGAPLVSLILGTRRSRTQPGVADTIHIRRPEEARGWLAEGRLTAEADPALWLLRDLVDLPTQRLRRVEVSRAGEETLVLERPGEVDAPLVIVAPPDPPRPDGVALDEAGRVFEGLSLIEVRREADAPADALGEARFTFTDNLAIQARGRRGEGEFWVTLRAEGDAEAARLNALWNGYAFQIGQWKERAMLPRLEDLLEQG</sequence>
<accession>A0ABT3NPH2</accession>
<keyword evidence="3" id="KW-1185">Reference proteome</keyword>
<organism evidence="2 3">
    <name type="scientific">Sabulicella glaciei</name>
    <dbReference type="NCBI Taxonomy" id="2984948"/>
    <lineage>
        <taxon>Bacteria</taxon>
        <taxon>Pseudomonadati</taxon>
        <taxon>Pseudomonadota</taxon>
        <taxon>Alphaproteobacteria</taxon>
        <taxon>Acetobacterales</taxon>
        <taxon>Acetobacteraceae</taxon>
        <taxon>Sabulicella</taxon>
    </lineage>
</organism>
<dbReference type="InterPro" id="IPR025641">
    <property type="entry name" value="DUF4340"/>
</dbReference>
<gene>
    <name evidence="2" type="ORF">OF850_00355</name>
</gene>
<proteinExistence type="predicted"/>
<dbReference type="Proteomes" id="UP001526430">
    <property type="component" value="Unassembled WGS sequence"/>
</dbReference>
<dbReference type="RefSeq" id="WP_301587678.1">
    <property type="nucleotide sequence ID" value="NZ_JAPFQI010000001.1"/>
</dbReference>
<dbReference type="Pfam" id="PF14238">
    <property type="entry name" value="DUF4340"/>
    <property type="match status" value="1"/>
</dbReference>
<reference evidence="2 3" key="1">
    <citation type="submission" date="2022-10" db="EMBL/GenBank/DDBJ databases">
        <title>Roseococcus glaciei nov., sp. nov., isolated from glacier.</title>
        <authorList>
            <person name="Liu Q."/>
            <person name="Xin Y.-H."/>
        </authorList>
    </citation>
    <scope>NUCLEOTIDE SEQUENCE [LARGE SCALE GENOMIC DNA]</scope>
    <source>
        <strain evidence="2 3">MDT2-1-1</strain>
    </source>
</reference>
<evidence type="ECO:0000259" key="1">
    <source>
        <dbReference type="Pfam" id="PF14238"/>
    </source>
</evidence>
<name>A0ABT3NPH2_9PROT</name>
<dbReference type="InterPro" id="IPR006311">
    <property type="entry name" value="TAT_signal"/>
</dbReference>
<evidence type="ECO:0000313" key="2">
    <source>
        <dbReference type="EMBL" id="MCW8084065.1"/>
    </source>
</evidence>
<dbReference type="PROSITE" id="PS51318">
    <property type="entry name" value="TAT"/>
    <property type="match status" value="1"/>
</dbReference>
<feature type="domain" description="DUF4340" evidence="1">
    <location>
        <begin position="70"/>
        <end position="234"/>
    </location>
</feature>
<evidence type="ECO:0000313" key="3">
    <source>
        <dbReference type="Proteomes" id="UP001526430"/>
    </source>
</evidence>
<protein>
    <submittedName>
        <fullName evidence="2">DUF4340 domain-containing protein</fullName>
    </submittedName>
</protein>